<evidence type="ECO:0000313" key="2">
    <source>
        <dbReference type="EMBL" id="QBM31544.1"/>
    </source>
</evidence>
<geneLocation type="mitochondrion" evidence="2"/>
<keyword evidence="2" id="KW-0496">Mitochondrion</keyword>
<dbReference type="AlphaFoldDB" id="A0A482EAF3"/>
<dbReference type="InterPro" id="IPR004860">
    <property type="entry name" value="LAGLIDADG_dom"/>
</dbReference>
<dbReference type="Gene3D" id="3.10.28.10">
    <property type="entry name" value="Homing endonucleases"/>
    <property type="match status" value="2"/>
</dbReference>
<dbReference type="InterPro" id="IPR051289">
    <property type="entry name" value="LAGLIDADG_Endonuclease"/>
</dbReference>
<dbReference type="PANTHER" id="PTHR36181:SF2">
    <property type="entry name" value="INTRON-ENCODED ENDONUCLEASE AI3-RELATED"/>
    <property type="match status" value="1"/>
</dbReference>
<dbReference type="GO" id="GO:0004519">
    <property type="term" value="F:endonuclease activity"/>
    <property type="evidence" value="ECO:0007669"/>
    <property type="project" value="InterPro"/>
</dbReference>
<sequence length="270" mass="31281">MTDGDGTFSIVYQNGKWSLAYKIALSRYNLRALFYIKKQLGVGSVTKDNTKGQFFIRDRKKLESVIFPIFDKYPLLTSKQFNYLKLKQAFYVLEDSSLTKDEKDKKLFALKTQSIPDNYISPSWNKTQLPLKSISDLTGIMTKPWLVGFIEAEGSFYLVSKDSTRIVHGFGITQKLDSVVLEGIRLILHISTAVNFKSKYNHYILDTTNSRAVENIIQYFRNTMKGMKSVEYRIWARSYGKYKGDYLKLSETRNILRKLKTKLLEISDFS</sequence>
<dbReference type="Pfam" id="PF00961">
    <property type="entry name" value="LAGLIDADG_1"/>
    <property type="match status" value="2"/>
</dbReference>
<accession>A0A482EAF3</accession>
<dbReference type="PANTHER" id="PTHR36181">
    <property type="entry name" value="INTRON-ENCODED ENDONUCLEASE AI3-RELATED"/>
    <property type="match status" value="1"/>
</dbReference>
<dbReference type="InterPro" id="IPR027434">
    <property type="entry name" value="Homing_endonucl"/>
</dbReference>
<gene>
    <name evidence="2" type="primary">orf270</name>
</gene>
<dbReference type="SUPFAM" id="SSF55608">
    <property type="entry name" value="Homing endonucleases"/>
    <property type="match status" value="2"/>
</dbReference>
<protein>
    <recommendedName>
        <fullName evidence="1">Homing endonuclease LAGLIDADG domain-containing protein</fullName>
    </recommendedName>
</protein>
<dbReference type="EMBL" id="MK633967">
    <property type="protein sequence ID" value="QBM31544.1"/>
    <property type="molecule type" value="Genomic_DNA"/>
</dbReference>
<proteinExistence type="predicted"/>
<name>A0A482EAF3_9PEZI</name>
<evidence type="ECO:0000259" key="1">
    <source>
        <dbReference type="Pfam" id="PF00961"/>
    </source>
</evidence>
<reference evidence="2" key="1">
    <citation type="submission" date="2019-03" db="EMBL/GenBank/DDBJ databases">
        <authorList>
            <person name="Zhang Y.Q."/>
        </authorList>
    </citation>
    <scope>NUCLEOTIDE SEQUENCE</scope>
    <source>
        <strain evidence="2">YMF1.03753</strain>
    </source>
</reference>
<organism evidence="2">
    <name type="scientific">Arthrobotrys musiformis</name>
    <dbReference type="NCBI Taxonomy" id="47236"/>
    <lineage>
        <taxon>Eukaryota</taxon>
        <taxon>Fungi</taxon>
        <taxon>Dikarya</taxon>
        <taxon>Ascomycota</taxon>
        <taxon>Pezizomycotina</taxon>
        <taxon>Orbiliomycetes</taxon>
        <taxon>Orbiliales</taxon>
        <taxon>Orbiliaceae</taxon>
        <taxon>Arthrobotrys</taxon>
    </lineage>
</organism>
<dbReference type="GO" id="GO:0005739">
    <property type="term" value="C:mitochondrion"/>
    <property type="evidence" value="ECO:0007669"/>
    <property type="project" value="UniProtKB-ARBA"/>
</dbReference>
<feature type="domain" description="Homing endonuclease LAGLIDADG" evidence="1">
    <location>
        <begin position="2"/>
        <end position="89"/>
    </location>
</feature>
<feature type="domain" description="Homing endonuclease LAGLIDADG" evidence="1">
    <location>
        <begin position="146"/>
        <end position="236"/>
    </location>
</feature>